<dbReference type="InterPro" id="IPR013658">
    <property type="entry name" value="SGL"/>
</dbReference>
<comment type="subcellular location">
    <subcellularLocation>
        <location evidence="5">Cytoplasm</location>
    </subcellularLocation>
</comment>
<proteinExistence type="inferred from homology"/>
<evidence type="ECO:0000256" key="12">
    <source>
        <dbReference type="ARBA" id="ARBA00022837"/>
    </source>
</evidence>
<comment type="cofactor">
    <cofactor evidence="15">
        <name>Zn(2+)</name>
        <dbReference type="ChEBI" id="CHEBI:29105"/>
    </cofactor>
    <text evidence="15">Binds 1 divalent metal cation per subunit.</text>
</comment>
<feature type="binding site" evidence="15">
    <location>
        <position position="101"/>
    </location>
    <ligand>
        <name>substrate</name>
    </ligand>
</feature>
<sequence>MTAITCVVDSKSLLGESTYWDVKHQVLWWIDIYGPTIHRFDPRKGRDESWQAPEYLGCLAVREKGGLIVSMASGFYFFDHKTGAFDAIGDPEADIPDTRFNDGKTDRQGRFWSGSMFEAEGKPAEKIGSLYRMDADLGIHRVLEGIGCSNGLAWSPDGRVLYFTDSHTPFVWAYDFDPASGGVSNKRLYLDLSSEGFIVDGATVDSAGNYWLTVPFKGKVLAHDPSGRRIATVDLPFDLPTCCEFGGPDLDILYVTSATLRREEAALRGQTKPGGLFAITGLGATGLPLVPFAG</sequence>
<evidence type="ECO:0000256" key="6">
    <source>
        <dbReference type="ARBA" id="ARBA00008853"/>
    </source>
</evidence>
<protein>
    <recommendedName>
        <fullName evidence="8">Regucalcin</fullName>
        <ecNumber evidence="7">3.1.1.17</ecNumber>
    </recommendedName>
    <alternativeName>
        <fullName evidence="13">Gluconolactonase</fullName>
    </alternativeName>
</protein>
<evidence type="ECO:0000313" key="18">
    <source>
        <dbReference type="Proteomes" id="UP000199071"/>
    </source>
</evidence>
<evidence type="ECO:0000256" key="4">
    <source>
        <dbReference type="ARBA" id="ARBA00001946"/>
    </source>
</evidence>
<keyword evidence="15" id="KW-0862">Zinc</keyword>
<reference evidence="17 18" key="1">
    <citation type="submission" date="2016-10" db="EMBL/GenBank/DDBJ databases">
        <authorList>
            <person name="de Groot N.N."/>
        </authorList>
    </citation>
    <scope>NUCLEOTIDE SEQUENCE [LARGE SCALE GENOMIC DNA]</scope>
    <source>
        <strain evidence="17 18">ATCC 35022</strain>
    </source>
</reference>
<evidence type="ECO:0000256" key="2">
    <source>
        <dbReference type="ARBA" id="ARBA00001913"/>
    </source>
</evidence>
<dbReference type="InterPro" id="IPR005511">
    <property type="entry name" value="SMP-30"/>
</dbReference>
<evidence type="ECO:0000256" key="14">
    <source>
        <dbReference type="PIRSR" id="PIRSR605511-1"/>
    </source>
</evidence>
<dbReference type="RefSeq" id="WP_090876514.1">
    <property type="nucleotide sequence ID" value="NZ_FMXQ01000004.1"/>
</dbReference>
<dbReference type="GO" id="GO:0019853">
    <property type="term" value="P:L-ascorbic acid biosynthetic process"/>
    <property type="evidence" value="ECO:0007669"/>
    <property type="project" value="TreeGrafter"/>
</dbReference>
<keyword evidence="10 15" id="KW-0479">Metal-binding</keyword>
<dbReference type="Pfam" id="PF08450">
    <property type="entry name" value="SGL"/>
    <property type="match status" value="1"/>
</dbReference>
<keyword evidence="18" id="KW-1185">Reference proteome</keyword>
<evidence type="ECO:0000313" key="17">
    <source>
        <dbReference type="EMBL" id="SDB29681.1"/>
    </source>
</evidence>
<evidence type="ECO:0000256" key="5">
    <source>
        <dbReference type="ARBA" id="ARBA00004496"/>
    </source>
</evidence>
<dbReference type="GO" id="GO:0005737">
    <property type="term" value="C:cytoplasm"/>
    <property type="evidence" value="ECO:0007669"/>
    <property type="project" value="UniProtKB-SubCell"/>
</dbReference>
<gene>
    <name evidence="17" type="ORF">SAMN02982931_02241</name>
</gene>
<feature type="binding site" evidence="15">
    <location>
        <position position="120"/>
    </location>
    <ligand>
        <name>substrate</name>
    </ligand>
</feature>
<dbReference type="Gene3D" id="2.120.10.30">
    <property type="entry name" value="TolB, C-terminal domain"/>
    <property type="match status" value="1"/>
</dbReference>
<accession>A0A1G6CA59</accession>
<dbReference type="GO" id="GO:0005509">
    <property type="term" value="F:calcium ion binding"/>
    <property type="evidence" value="ECO:0007669"/>
    <property type="project" value="InterPro"/>
</dbReference>
<comment type="cofactor">
    <cofactor evidence="2">
        <name>Ca(2+)</name>
        <dbReference type="ChEBI" id="CHEBI:29108"/>
    </cofactor>
</comment>
<evidence type="ECO:0000256" key="3">
    <source>
        <dbReference type="ARBA" id="ARBA00001936"/>
    </source>
</evidence>
<dbReference type="STRING" id="665467.SAMN02982931_02241"/>
<name>A0A1G6CA59_9HYPH</name>
<dbReference type="GO" id="GO:0030234">
    <property type="term" value="F:enzyme regulator activity"/>
    <property type="evidence" value="ECO:0007669"/>
    <property type="project" value="InterPro"/>
</dbReference>
<comment type="cofactor">
    <cofactor evidence="3">
        <name>Mn(2+)</name>
        <dbReference type="ChEBI" id="CHEBI:29035"/>
    </cofactor>
</comment>
<keyword evidence="11" id="KW-0378">Hydrolase</keyword>
<dbReference type="Proteomes" id="UP000199071">
    <property type="component" value="Unassembled WGS sequence"/>
</dbReference>
<evidence type="ECO:0000256" key="10">
    <source>
        <dbReference type="ARBA" id="ARBA00022723"/>
    </source>
</evidence>
<dbReference type="EMBL" id="FMXQ01000004">
    <property type="protein sequence ID" value="SDB29681.1"/>
    <property type="molecule type" value="Genomic_DNA"/>
</dbReference>
<evidence type="ECO:0000256" key="8">
    <source>
        <dbReference type="ARBA" id="ARBA00016808"/>
    </source>
</evidence>
<dbReference type="InterPro" id="IPR008367">
    <property type="entry name" value="Regucalcin"/>
</dbReference>
<organism evidence="17 18">
    <name type="scientific">Bauldia litoralis</name>
    <dbReference type="NCBI Taxonomy" id="665467"/>
    <lineage>
        <taxon>Bacteria</taxon>
        <taxon>Pseudomonadati</taxon>
        <taxon>Pseudomonadota</taxon>
        <taxon>Alphaproteobacteria</taxon>
        <taxon>Hyphomicrobiales</taxon>
        <taxon>Kaistiaceae</taxon>
        <taxon>Bauldia</taxon>
    </lineage>
</organism>
<comment type="cofactor">
    <cofactor evidence="4">
        <name>Mg(2+)</name>
        <dbReference type="ChEBI" id="CHEBI:18420"/>
    </cofactor>
</comment>
<comment type="catalytic activity">
    <reaction evidence="1">
        <text>D-glucono-1,5-lactone + H2O = D-gluconate + H(+)</text>
        <dbReference type="Rhea" id="RHEA:10440"/>
        <dbReference type="ChEBI" id="CHEBI:15377"/>
        <dbReference type="ChEBI" id="CHEBI:15378"/>
        <dbReference type="ChEBI" id="CHEBI:16217"/>
        <dbReference type="ChEBI" id="CHEBI:18391"/>
        <dbReference type="EC" id="3.1.1.17"/>
    </reaction>
</comment>
<keyword evidence="9" id="KW-0963">Cytoplasm</keyword>
<dbReference type="InterPro" id="IPR011042">
    <property type="entry name" value="6-blade_b-propeller_TolB-like"/>
</dbReference>
<evidence type="ECO:0000256" key="15">
    <source>
        <dbReference type="PIRSR" id="PIRSR605511-2"/>
    </source>
</evidence>
<dbReference type="PRINTS" id="PR01791">
    <property type="entry name" value="REGUCALCIN"/>
</dbReference>
<keyword evidence="12" id="KW-0106">Calcium</keyword>
<evidence type="ECO:0000256" key="1">
    <source>
        <dbReference type="ARBA" id="ARBA00001589"/>
    </source>
</evidence>
<dbReference type="PANTHER" id="PTHR10907:SF47">
    <property type="entry name" value="REGUCALCIN"/>
    <property type="match status" value="1"/>
</dbReference>
<dbReference type="AlphaFoldDB" id="A0A1G6CA59"/>
<dbReference type="PRINTS" id="PR01790">
    <property type="entry name" value="SMP30FAMILY"/>
</dbReference>
<dbReference type="GO" id="GO:0004341">
    <property type="term" value="F:gluconolactonase activity"/>
    <property type="evidence" value="ECO:0007669"/>
    <property type="project" value="UniProtKB-EC"/>
</dbReference>
<dbReference type="PANTHER" id="PTHR10907">
    <property type="entry name" value="REGUCALCIN"/>
    <property type="match status" value="1"/>
</dbReference>
<dbReference type="OrthoDB" id="2633250at2"/>
<comment type="similarity">
    <text evidence="6">Belongs to the SMP-30/CGR1 family.</text>
</comment>
<evidence type="ECO:0000256" key="7">
    <source>
        <dbReference type="ARBA" id="ARBA00013227"/>
    </source>
</evidence>
<evidence type="ECO:0000256" key="13">
    <source>
        <dbReference type="ARBA" id="ARBA00032464"/>
    </source>
</evidence>
<feature type="domain" description="SMP-30/Gluconolactonase/LRE-like region" evidence="16">
    <location>
        <begin position="14"/>
        <end position="259"/>
    </location>
</feature>
<evidence type="ECO:0000256" key="9">
    <source>
        <dbReference type="ARBA" id="ARBA00022490"/>
    </source>
</evidence>
<evidence type="ECO:0000259" key="16">
    <source>
        <dbReference type="Pfam" id="PF08450"/>
    </source>
</evidence>
<evidence type="ECO:0000256" key="11">
    <source>
        <dbReference type="ARBA" id="ARBA00022801"/>
    </source>
</evidence>
<feature type="binding site" evidence="15">
    <location>
        <position position="16"/>
    </location>
    <ligand>
        <name>a divalent metal cation</name>
        <dbReference type="ChEBI" id="CHEBI:60240"/>
    </ligand>
</feature>
<feature type="binding site" evidence="15">
    <location>
        <position position="150"/>
    </location>
    <ligand>
        <name>a divalent metal cation</name>
        <dbReference type="ChEBI" id="CHEBI:60240"/>
    </ligand>
</feature>
<dbReference type="SUPFAM" id="SSF63829">
    <property type="entry name" value="Calcium-dependent phosphotriesterase"/>
    <property type="match status" value="1"/>
</dbReference>
<feature type="binding site" evidence="15">
    <location>
        <position position="200"/>
    </location>
    <ligand>
        <name>a divalent metal cation</name>
        <dbReference type="ChEBI" id="CHEBI:60240"/>
    </ligand>
</feature>
<dbReference type="EC" id="3.1.1.17" evidence="7"/>
<feature type="active site" description="Proton donor/acceptor" evidence="14">
    <location>
        <position position="200"/>
    </location>
</feature>
<feature type="binding site" evidence="15">
    <location>
        <position position="99"/>
    </location>
    <ligand>
        <name>substrate</name>
    </ligand>
</feature>